<dbReference type="InterPro" id="IPR054613">
    <property type="entry name" value="Peptidase_S78_dom"/>
</dbReference>
<dbReference type="InterPro" id="IPR006433">
    <property type="entry name" value="Prohead_protease"/>
</dbReference>
<dbReference type="NCBIfam" id="TIGR01543">
    <property type="entry name" value="proheadase_HK97"/>
    <property type="match status" value="1"/>
</dbReference>
<gene>
    <name evidence="5" type="ORF">F7D14_01670</name>
</gene>
<evidence type="ECO:0000313" key="6">
    <source>
        <dbReference type="Proteomes" id="UP000422569"/>
    </source>
</evidence>
<accession>A0A6B8M3J8</accession>
<sequence length="191" mass="20797">MAPRETKRAETPLSCASPTGVIEGYASLFGVADNGGDVVMPGAFARSLARRGASGVKMLWQHNAAEPIGVWTSIVEDRKGLRVSGRLDLSVARAREALSLLGSGAVDGLSIGFRAKRATADKSTGLRRLHEIDLWEISVVTFPMLDQARVGALKQDRRPRQRASALLRLKAQQAARNFQRQLAFYRAQSQL</sequence>
<keyword evidence="1" id="KW-1188">Viral release from host cell</keyword>
<evidence type="ECO:0000256" key="2">
    <source>
        <dbReference type="ARBA" id="ARBA00022670"/>
    </source>
</evidence>
<dbReference type="KEGG" id="mpar:F7D14_01670"/>
<evidence type="ECO:0000313" key="5">
    <source>
        <dbReference type="EMBL" id="QGM96319.1"/>
    </source>
</evidence>
<evidence type="ECO:0000259" key="4">
    <source>
        <dbReference type="Pfam" id="PF04586"/>
    </source>
</evidence>
<keyword evidence="2 5" id="KW-0645">Protease</keyword>
<reference evidence="5 6" key="1">
    <citation type="submission" date="2019-09" db="EMBL/GenBank/DDBJ databases">
        <title>Isolation and complete genome sequencing of Methylocystis species.</title>
        <authorList>
            <person name="Rumah B.L."/>
            <person name="Stead C.E."/>
            <person name="Stevens B.C."/>
            <person name="Minton N.P."/>
            <person name="Grosse-Honebrink A."/>
            <person name="Zhang Y."/>
        </authorList>
    </citation>
    <scope>NUCLEOTIDE SEQUENCE [LARGE SCALE GENOMIC DNA]</scope>
    <source>
        <strain evidence="5 6">BRCS2</strain>
    </source>
</reference>
<protein>
    <submittedName>
        <fullName evidence="5">HK97 family phage prohead protease</fullName>
    </submittedName>
</protein>
<dbReference type="SUPFAM" id="SSF50789">
    <property type="entry name" value="Herpes virus serine proteinase, assemblin"/>
    <property type="match status" value="1"/>
</dbReference>
<feature type="domain" description="Prohead serine protease" evidence="4">
    <location>
        <begin position="19"/>
        <end position="153"/>
    </location>
</feature>
<proteinExistence type="predicted"/>
<dbReference type="Proteomes" id="UP000422569">
    <property type="component" value="Chromosome"/>
</dbReference>
<dbReference type="AlphaFoldDB" id="A0A6B8M3J8"/>
<dbReference type="Pfam" id="PF04586">
    <property type="entry name" value="Peptidase_S78"/>
    <property type="match status" value="1"/>
</dbReference>
<organism evidence="5 6">
    <name type="scientific">Methylocystis parvus</name>
    <dbReference type="NCBI Taxonomy" id="134"/>
    <lineage>
        <taxon>Bacteria</taxon>
        <taxon>Pseudomonadati</taxon>
        <taxon>Pseudomonadota</taxon>
        <taxon>Alphaproteobacteria</taxon>
        <taxon>Hyphomicrobiales</taxon>
        <taxon>Methylocystaceae</taxon>
        <taxon>Methylocystis</taxon>
    </lineage>
</organism>
<evidence type="ECO:0000256" key="3">
    <source>
        <dbReference type="ARBA" id="ARBA00022801"/>
    </source>
</evidence>
<keyword evidence="3" id="KW-0378">Hydrolase</keyword>
<dbReference type="EMBL" id="CP044331">
    <property type="protein sequence ID" value="QGM96319.1"/>
    <property type="molecule type" value="Genomic_DNA"/>
</dbReference>
<name>A0A6B8M3J8_9HYPH</name>
<evidence type="ECO:0000256" key="1">
    <source>
        <dbReference type="ARBA" id="ARBA00022612"/>
    </source>
</evidence>
<dbReference type="RefSeq" id="WP_016918775.1">
    <property type="nucleotide sequence ID" value="NZ_CP044331.1"/>
</dbReference>
<dbReference type="GO" id="GO:0006508">
    <property type="term" value="P:proteolysis"/>
    <property type="evidence" value="ECO:0007669"/>
    <property type="project" value="UniProtKB-KW"/>
</dbReference>
<keyword evidence="6" id="KW-1185">Reference proteome</keyword>
<dbReference type="GO" id="GO:0008233">
    <property type="term" value="F:peptidase activity"/>
    <property type="evidence" value="ECO:0007669"/>
    <property type="project" value="UniProtKB-KW"/>
</dbReference>